<proteinExistence type="predicted"/>
<feature type="region of interest" description="Disordered" evidence="4">
    <location>
        <begin position="215"/>
        <end position="377"/>
    </location>
</feature>
<reference evidence="5" key="1">
    <citation type="journal article" date="2020" name="Stud. Mycol.">
        <title>101 Dothideomycetes genomes: a test case for predicting lifestyles and emergence of pathogens.</title>
        <authorList>
            <person name="Haridas S."/>
            <person name="Albert R."/>
            <person name="Binder M."/>
            <person name="Bloem J."/>
            <person name="Labutti K."/>
            <person name="Salamov A."/>
            <person name="Andreopoulos B."/>
            <person name="Baker S."/>
            <person name="Barry K."/>
            <person name="Bills G."/>
            <person name="Bluhm B."/>
            <person name="Cannon C."/>
            <person name="Castanera R."/>
            <person name="Culley D."/>
            <person name="Daum C."/>
            <person name="Ezra D."/>
            <person name="Gonzalez J."/>
            <person name="Henrissat B."/>
            <person name="Kuo A."/>
            <person name="Liang C."/>
            <person name="Lipzen A."/>
            <person name="Lutzoni F."/>
            <person name="Magnuson J."/>
            <person name="Mondo S."/>
            <person name="Nolan M."/>
            <person name="Ohm R."/>
            <person name="Pangilinan J."/>
            <person name="Park H.-J."/>
            <person name="Ramirez L."/>
            <person name="Alfaro M."/>
            <person name="Sun H."/>
            <person name="Tritt A."/>
            <person name="Yoshinaga Y."/>
            <person name="Zwiers L.-H."/>
            <person name="Turgeon B."/>
            <person name="Goodwin S."/>
            <person name="Spatafora J."/>
            <person name="Crous P."/>
            <person name="Grigoriev I."/>
        </authorList>
    </citation>
    <scope>NUCLEOTIDE SEQUENCE</scope>
    <source>
        <strain evidence="5">CBS 113389</strain>
    </source>
</reference>
<organism evidence="5 6">
    <name type="scientific">Neohortaea acidophila</name>
    <dbReference type="NCBI Taxonomy" id="245834"/>
    <lineage>
        <taxon>Eukaryota</taxon>
        <taxon>Fungi</taxon>
        <taxon>Dikarya</taxon>
        <taxon>Ascomycota</taxon>
        <taxon>Pezizomycotina</taxon>
        <taxon>Dothideomycetes</taxon>
        <taxon>Dothideomycetidae</taxon>
        <taxon>Mycosphaerellales</taxon>
        <taxon>Teratosphaeriaceae</taxon>
        <taxon>Neohortaea</taxon>
    </lineage>
</organism>
<evidence type="ECO:0000256" key="1">
    <source>
        <dbReference type="ARBA" id="ARBA00004123"/>
    </source>
</evidence>
<feature type="compositionally biased region" description="Acidic residues" evidence="4">
    <location>
        <begin position="221"/>
        <end position="236"/>
    </location>
</feature>
<dbReference type="AlphaFoldDB" id="A0A6A6Q3K4"/>
<feature type="coiled-coil region" evidence="3">
    <location>
        <begin position="165"/>
        <end position="192"/>
    </location>
</feature>
<dbReference type="GeneID" id="54470505"/>
<dbReference type="EMBL" id="MU001631">
    <property type="protein sequence ID" value="KAF2487028.1"/>
    <property type="molecule type" value="Genomic_DNA"/>
</dbReference>
<accession>A0A6A6Q3K4</accession>
<feature type="compositionally biased region" description="Low complexity" evidence="4">
    <location>
        <begin position="356"/>
        <end position="371"/>
    </location>
</feature>
<dbReference type="GO" id="GO:0006397">
    <property type="term" value="P:mRNA processing"/>
    <property type="evidence" value="ECO:0007669"/>
    <property type="project" value="InterPro"/>
</dbReference>
<gene>
    <name evidence="5" type="ORF">BDY17DRAFT_1404</name>
</gene>
<dbReference type="RefSeq" id="XP_033593597.1">
    <property type="nucleotide sequence ID" value="XM_033729503.1"/>
</dbReference>
<protein>
    <submittedName>
        <fullName evidence="5">Tho complex subunit 7-domain-containing protein</fullName>
    </submittedName>
</protein>
<keyword evidence="3" id="KW-0175">Coiled coil</keyword>
<evidence type="ECO:0000313" key="5">
    <source>
        <dbReference type="EMBL" id="KAF2487028.1"/>
    </source>
</evidence>
<name>A0A6A6Q3K4_9PEZI</name>
<dbReference type="OrthoDB" id="205166at2759"/>
<keyword evidence="6" id="KW-1185">Reference proteome</keyword>
<evidence type="ECO:0000256" key="2">
    <source>
        <dbReference type="ARBA" id="ARBA00023242"/>
    </source>
</evidence>
<keyword evidence="2" id="KW-0539">Nucleus</keyword>
<dbReference type="Proteomes" id="UP000799767">
    <property type="component" value="Unassembled WGS sequence"/>
</dbReference>
<evidence type="ECO:0000256" key="3">
    <source>
        <dbReference type="SAM" id="Coils"/>
    </source>
</evidence>
<sequence>MSAHAYTFLPEQAQEDALHAARLLAIEERPFQRVTSHLLGKDSLLQWTPPTQLPSPPPEGEASEAPDATATDNAAKRQRIHDDVLLDFAVLENSIRRIQLLQSSNAKERQRYAAEKAKIVETAQAVKNNTLGLRTQLAEAQRMLELRKGYDELAAKLITPKLKARAETTEDIVKLEKEIEDLQQESADYDGTWVGRREAFDRVVAEGQAMMRVIKGIKDEPEPETEKDETMDDGEEGAATAKGGRSRLGTPGPDIGGRTPMQGTDLGGRTPMPGSAELGGGTPMRGDETPFPETGDGTPRPSNKMLDVDEELRSSSLAGSPMLQAQEGDVDMEETPAAISTMAEDAQAEEEQVDGTASAAATSEQAVATPAEEMEVE</sequence>
<evidence type="ECO:0000313" key="6">
    <source>
        <dbReference type="Proteomes" id="UP000799767"/>
    </source>
</evidence>
<feature type="region of interest" description="Disordered" evidence="4">
    <location>
        <begin position="45"/>
        <end position="76"/>
    </location>
</feature>
<dbReference type="Pfam" id="PF05615">
    <property type="entry name" value="THOC7"/>
    <property type="match status" value="1"/>
</dbReference>
<comment type="subcellular location">
    <subcellularLocation>
        <location evidence="1">Nucleus</location>
    </subcellularLocation>
</comment>
<dbReference type="InterPro" id="IPR008501">
    <property type="entry name" value="THOC7/Mft1"/>
</dbReference>
<dbReference type="GO" id="GO:0000445">
    <property type="term" value="C:THO complex part of transcription export complex"/>
    <property type="evidence" value="ECO:0007669"/>
    <property type="project" value="InterPro"/>
</dbReference>
<evidence type="ECO:0000256" key="4">
    <source>
        <dbReference type="SAM" id="MobiDB-lite"/>
    </source>
</evidence>